<feature type="binding site" evidence="6">
    <location>
        <position position="201"/>
    </location>
    <ligand>
        <name>ATP</name>
        <dbReference type="ChEBI" id="CHEBI:30616"/>
    </ligand>
</feature>
<protein>
    <recommendedName>
        <fullName evidence="6">PAN2-PAN3 deadenylation complex subunit PAN3</fullName>
    </recommendedName>
    <alternativeName>
        <fullName evidence="6">PAB1P-dependent poly(A)-specific ribonuclease</fullName>
    </alternativeName>
    <alternativeName>
        <fullName evidence="6">Poly(A)-nuclease deadenylation complex subunit 3</fullName>
        <shortName evidence="6">PAN deadenylation complex subunit 3</shortName>
    </alternativeName>
</protein>
<evidence type="ECO:0000256" key="5">
    <source>
        <dbReference type="ARBA" id="ARBA00023054"/>
    </source>
</evidence>
<dbReference type="InterPro" id="IPR030844">
    <property type="entry name" value="PAN3"/>
</dbReference>
<comment type="caution">
    <text evidence="9">The sequence shown here is derived from an EMBL/GenBank/DDBJ whole genome shotgun (WGS) entry which is preliminary data.</text>
</comment>
<feature type="compositionally biased region" description="Pro residues" evidence="7">
    <location>
        <begin position="580"/>
        <end position="589"/>
    </location>
</feature>
<evidence type="ECO:0000256" key="3">
    <source>
        <dbReference type="ARBA" id="ARBA00022741"/>
    </source>
</evidence>
<dbReference type="Proteomes" id="UP001642540">
    <property type="component" value="Unassembled WGS sequence"/>
</dbReference>
<evidence type="ECO:0000256" key="7">
    <source>
        <dbReference type="SAM" id="MobiDB-lite"/>
    </source>
</evidence>
<evidence type="ECO:0000256" key="2">
    <source>
        <dbReference type="ARBA" id="ARBA00022664"/>
    </source>
</evidence>
<proteinExistence type="inferred from homology"/>
<feature type="domain" description="Protein kinase" evidence="8">
    <location>
        <begin position="172"/>
        <end position="482"/>
    </location>
</feature>
<reference evidence="9 10" key="1">
    <citation type="submission" date="2024-08" db="EMBL/GenBank/DDBJ databases">
        <authorList>
            <person name="Cucini C."/>
            <person name="Frati F."/>
        </authorList>
    </citation>
    <scope>NUCLEOTIDE SEQUENCE [LARGE SCALE GENOMIC DNA]</scope>
</reference>
<dbReference type="InterPro" id="IPR000719">
    <property type="entry name" value="Prot_kinase_dom"/>
</dbReference>
<keyword evidence="5 6" id="KW-0175">Coiled coil</keyword>
<dbReference type="PROSITE" id="PS50011">
    <property type="entry name" value="PROTEIN_KINASE_DOM"/>
    <property type="match status" value="1"/>
</dbReference>
<evidence type="ECO:0000256" key="6">
    <source>
        <dbReference type="HAMAP-Rule" id="MF_03181"/>
    </source>
</evidence>
<feature type="coiled-coil region" evidence="6">
    <location>
        <begin position="442"/>
        <end position="480"/>
    </location>
</feature>
<feature type="region of interest" description="Disordered" evidence="7">
    <location>
        <begin position="44"/>
        <end position="119"/>
    </location>
</feature>
<feature type="compositionally biased region" description="Basic residues" evidence="7">
    <location>
        <begin position="63"/>
        <end position="77"/>
    </location>
</feature>
<dbReference type="InterPro" id="IPR011009">
    <property type="entry name" value="Kinase-like_dom_sf"/>
</dbReference>
<comment type="subunit">
    <text evidence="6">Homodimer. Forms a heterotrimer with a catalytic subunit PAN2 to form the poly(A)-nuclease (PAN) deadenylation complex. Interacts (via PAM-2 motif) with poly(A)-binding protein (via PABC domain), conferring substrate specificity of the enzyme complex.</text>
</comment>
<dbReference type="SUPFAM" id="SSF56112">
    <property type="entry name" value="Protein kinase-like (PK-like)"/>
    <property type="match status" value="1"/>
</dbReference>
<dbReference type="EMBL" id="CAXLJM020000062">
    <property type="protein sequence ID" value="CAL8120000.1"/>
    <property type="molecule type" value="Genomic_DNA"/>
</dbReference>
<name>A0ABP1R9X8_9HEXA</name>
<sequence length="637" mass="70563">MSSQWMDPENVGGTTYFYTTAQVEEAQSTVEEDPGGPLVFPSYSVYGGQPPPHMKDHFGAASHNHHQQPQQHHHHSHGNSTGGGGGNGAAAGGGGGSERISNLGPPTNPIVHPNLPHHHQNSYFVPEEVKLELMHRSAVLLSQPNPSIYQEVPGQVDHYHELCPLEHHHHGHHPQKSSSFGYPSTVYKAINSKNGFTYCLRRIHGFRLPSGKWLGLIEAWKQLNHCNLIQLREIFTTKAFADNSLIFVYDYFPMSDTLMARHFTRNSQLNGYVDPFSTGDPAVPRPYSHQRNSLLKHQANLLPENLLWAYIVQLSSVIRTIHTAGLAVRSLDPTKVLVTSRTRPSIRLNCCGVLDVITYDPNANHATLTPFYQQEDLVALGKLILALSCNSLLAVQRENLQTSMELIGRSYSSDLRNLIIHLMNPRGASSRSINDIMPMIGARFYNQLDSANARAELLEHYLAKEIENGRLFRLLVKMNTIIERQELNQDPQWSETGDRYLLKLFRDYVFHQVSADGRPWLDMSHVIYTLNRLDAGTVEKVCLMSRDEQNVLITTYAELKQCMEQSFGEILSSAALAQAAPPPQQPSSAPPSSTSMSLANSVAVNSTASHAPLTNNNTSSPAISSPVVAAMSAVTSS</sequence>
<evidence type="ECO:0000256" key="4">
    <source>
        <dbReference type="ARBA" id="ARBA00022840"/>
    </source>
</evidence>
<dbReference type="Gene3D" id="1.20.5.5160">
    <property type="match status" value="1"/>
</dbReference>
<comment type="caution">
    <text evidence="6">Lacks conserved residue(s) required for the propagation of feature annotation.</text>
</comment>
<feature type="binding site" evidence="6">
    <location>
        <begin position="250"/>
        <end position="257"/>
    </location>
    <ligand>
        <name>ATP</name>
        <dbReference type="ChEBI" id="CHEBI:30616"/>
    </ligand>
</feature>
<keyword evidence="2 6" id="KW-0507">mRNA processing</keyword>
<keyword evidence="1 6" id="KW-0963">Cytoplasm</keyword>
<comment type="subcellular location">
    <subcellularLocation>
        <location evidence="6">Cytoplasm</location>
        <location evidence="6">P-body</location>
    </subcellularLocation>
</comment>
<gene>
    <name evidence="6" type="primary">PAN3</name>
    <name evidence="9" type="ORF">ODALV1_LOCUS18807</name>
</gene>
<evidence type="ECO:0000313" key="10">
    <source>
        <dbReference type="Proteomes" id="UP001642540"/>
    </source>
</evidence>
<evidence type="ECO:0000313" key="9">
    <source>
        <dbReference type="EMBL" id="CAL8120000.1"/>
    </source>
</evidence>
<keyword evidence="4 6" id="KW-0067">ATP-binding</keyword>
<comment type="similarity">
    <text evidence="6">Belongs to the protein kinase superfamily. PAN3 family.</text>
</comment>
<feature type="compositionally biased region" description="Gly residues" evidence="7">
    <location>
        <begin position="80"/>
        <end position="97"/>
    </location>
</feature>
<evidence type="ECO:0000259" key="8">
    <source>
        <dbReference type="PROSITE" id="PS50011"/>
    </source>
</evidence>
<keyword evidence="3 6" id="KW-0547">Nucleotide-binding</keyword>
<dbReference type="HAMAP" id="MF_03181">
    <property type="entry name" value="PAN3"/>
    <property type="match status" value="1"/>
</dbReference>
<dbReference type="Gene3D" id="1.10.510.10">
    <property type="entry name" value="Transferase(Phosphotransferase) domain 1"/>
    <property type="match status" value="1"/>
</dbReference>
<keyword evidence="10" id="KW-1185">Reference proteome</keyword>
<dbReference type="Pfam" id="PF18101">
    <property type="entry name" value="Pan3_CK"/>
    <property type="match status" value="1"/>
</dbReference>
<comment type="function">
    <text evidence="6">Regulatory subunit of the poly(A)-nuclease (PAN) deadenylation complex, one of two cytoplasmic mRNA deadenylases involved in general and miRNA-mediated mRNA turnover. PAN specifically shortens poly(A) tails of RNA and the activity is stimulated by poly(A)-binding protein (PABP). PAN deadenylation is followed by rapid degradation of the shortened mRNA tails by the CCR4-NOT complex. Deadenylated mRNAs are then degraded by two alternative mechanisms, namely exosome-mediated 3'-5' exonucleolytic degradation, or deadenlyation-dependent mRNA decaping and subsequent 5'-3' exonucleolytic degradation by XRN1. PAN3 acts as a positive regulator for PAN activity, recruiting the catalytic subunit PAN2 to mRNA via its interaction with RNA and PABP, and to miRNA targets via its interaction with GW182 family proteins.</text>
</comment>
<dbReference type="Gene3D" id="1.10.287.3700">
    <property type="match status" value="1"/>
</dbReference>
<accession>A0ABP1R9X8</accession>
<dbReference type="InterPro" id="IPR041332">
    <property type="entry name" value="Pan3_CK"/>
</dbReference>
<evidence type="ECO:0000256" key="1">
    <source>
        <dbReference type="ARBA" id="ARBA00022490"/>
    </source>
</evidence>
<comment type="domain">
    <text evidence="6">The N-terminal zinc finger binds to poly(A) RNA.</text>
</comment>
<feature type="region of interest" description="Knob domain" evidence="6">
    <location>
        <begin position="481"/>
        <end position="637"/>
    </location>
</feature>
<dbReference type="PANTHER" id="PTHR12272">
    <property type="entry name" value="DEADENYLATION COMPLEX SUBUNIT PAN3"/>
    <property type="match status" value="1"/>
</dbReference>
<comment type="domain">
    <text evidence="6">Contains a pseudokinase domain. The protein kinase domain is predicted to be catalytically inactive because some of the residues important for catalytic activity are substituted and it lacks the equivalent of the binding site for a peptide substrate. However, it has retained an ATP-binding site and ATP-binding is required for mRNA degradation, stimulating the activity of the PAN2 nuclease in vitro. The nucleotide-binding site is juxtaposed to the RNase active site of PAN2 in the complex and may actually bind nucleosides of a poly(A) RNA rather than ATP, feeding the poly(A)-tail to the active site of the deadenylase and thus increasing the efficiency with which this distributive enzyme degrades oligo(A) RNAs.</text>
</comment>
<feature type="region of interest" description="Disordered" evidence="7">
    <location>
        <begin position="578"/>
        <end position="601"/>
    </location>
</feature>
<dbReference type="PANTHER" id="PTHR12272:SF11">
    <property type="entry name" value="PAN2-PAN3 DEADENYLATION COMPLEX SUBUNIT PAN3"/>
    <property type="match status" value="1"/>
</dbReference>
<feature type="binding site" evidence="6">
    <location>
        <begin position="334"/>
        <end position="335"/>
    </location>
    <ligand>
        <name>ATP</name>
        <dbReference type="ChEBI" id="CHEBI:30616"/>
    </ligand>
</feature>
<organism evidence="9 10">
    <name type="scientific">Orchesella dallaii</name>
    <dbReference type="NCBI Taxonomy" id="48710"/>
    <lineage>
        <taxon>Eukaryota</taxon>
        <taxon>Metazoa</taxon>
        <taxon>Ecdysozoa</taxon>
        <taxon>Arthropoda</taxon>
        <taxon>Hexapoda</taxon>
        <taxon>Collembola</taxon>
        <taxon>Entomobryomorpha</taxon>
        <taxon>Entomobryoidea</taxon>
        <taxon>Orchesellidae</taxon>
        <taxon>Orchesellinae</taxon>
        <taxon>Orchesella</taxon>
    </lineage>
</organism>
<comment type="domain">
    <text evidence="6">The pseudokinase domain, the coiled-coil (CC), and C-terminal knob domain (CK) form a structural unit (PKC) that forms an extensive high-affinity interaction surface for PAN2.</text>
</comment>